<keyword evidence="1" id="KW-1133">Transmembrane helix</keyword>
<name>A0AA40F929_9PEZI</name>
<organism evidence="4 5">
    <name type="scientific">Schizothecium vesticola</name>
    <dbReference type="NCBI Taxonomy" id="314040"/>
    <lineage>
        <taxon>Eukaryota</taxon>
        <taxon>Fungi</taxon>
        <taxon>Dikarya</taxon>
        <taxon>Ascomycota</taxon>
        <taxon>Pezizomycotina</taxon>
        <taxon>Sordariomycetes</taxon>
        <taxon>Sordariomycetidae</taxon>
        <taxon>Sordariales</taxon>
        <taxon>Schizotheciaceae</taxon>
        <taxon>Schizothecium</taxon>
    </lineage>
</organism>
<feature type="chain" id="PRO_5041460882" evidence="2">
    <location>
        <begin position="31"/>
        <end position="402"/>
    </location>
</feature>
<reference evidence="4" key="1">
    <citation type="submission" date="2023-06" db="EMBL/GenBank/DDBJ databases">
        <title>Genome-scale phylogeny and comparative genomics of the fungal order Sordariales.</title>
        <authorList>
            <consortium name="Lawrence Berkeley National Laboratory"/>
            <person name="Hensen N."/>
            <person name="Bonometti L."/>
            <person name="Westerberg I."/>
            <person name="Brannstrom I.O."/>
            <person name="Guillou S."/>
            <person name="Cros-Aarteil S."/>
            <person name="Calhoun S."/>
            <person name="Haridas S."/>
            <person name="Kuo A."/>
            <person name="Mondo S."/>
            <person name="Pangilinan J."/>
            <person name="Riley R."/>
            <person name="LaButti K."/>
            <person name="Andreopoulos B."/>
            <person name="Lipzen A."/>
            <person name="Chen C."/>
            <person name="Yanf M."/>
            <person name="Daum C."/>
            <person name="Ng V."/>
            <person name="Clum A."/>
            <person name="Steindorff A."/>
            <person name="Ohm R."/>
            <person name="Martin F."/>
            <person name="Silar P."/>
            <person name="Natvig D."/>
            <person name="Lalanne C."/>
            <person name="Gautier V."/>
            <person name="Ament-velasquez S.L."/>
            <person name="Kruys A."/>
            <person name="Hutchinson M.I."/>
            <person name="Powell A.J."/>
            <person name="Barry K."/>
            <person name="Miller A.N."/>
            <person name="Grigoriev I.V."/>
            <person name="Debuchy R."/>
            <person name="Gladieux P."/>
            <person name="Thoren M.H."/>
            <person name="Johannesson H."/>
        </authorList>
    </citation>
    <scope>NUCLEOTIDE SEQUENCE</scope>
    <source>
        <strain evidence="4">SMH3187-1</strain>
    </source>
</reference>
<dbReference type="SUPFAM" id="SSF49899">
    <property type="entry name" value="Concanavalin A-like lectins/glucanases"/>
    <property type="match status" value="1"/>
</dbReference>
<keyword evidence="1" id="KW-0472">Membrane</keyword>
<dbReference type="EMBL" id="JAUKUD010000001">
    <property type="protein sequence ID" value="KAK0753341.1"/>
    <property type="molecule type" value="Genomic_DNA"/>
</dbReference>
<keyword evidence="5" id="KW-1185">Reference proteome</keyword>
<dbReference type="InterPro" id="IPR013320">
    <property type="entry name" value="ConA-like_dom_sf"/>
</dbReference>
<accession>A0AA40F929</accession>
<comment type="caution">
    <text evidence="4">The sequence shown here is derived from an EMBL/GenBank/DDBJ whole genome shotgun (WGS) entry which is preliminary data.</text>
</comment>
<dbReference type="PANTHER" id="PTHR38121">
    <property type="entry name" value="GH16 DOMAIN-CONTAINING PROTEIN"/>
    <property type="match status" value="1"/>
</dbReference>
<evidence type="ECO:0000256" key="1">
    <source>
        <dbReference type="SAM" id="Phobius"/>
    </source>
</evidence>
<dbReference type="GO" id="GO:0004553">
    <property type="term" value="F:hydrolase activity, hydrolyzing O-glycosyl compounds"/>
    <property type="evidence" value="ECO:0007669"/>
    <property type="project" value="InterPro"/>
</dbReference>
<protein>
    <submittedName>
        <fullName evidence="4">Concanavalin A-like lectin/glucanase domain-containing protein</fullName>
    </submittedName>
</protein>
<sequence length="402" mass="44616">MTPPDPIPRWPTSLSSLVLLIAATIPLATAATPPLTDHSKCGCFLTNGPEPRFFQFHDFWDFRGQTQNAGVPAIKATAEANKMAPFSSKYFSSQTWEKKWITNFWDNQENTRPDATALMVMSRNNVYLEANADSKSDSSPQTWLTLRTSRLKDPQTNEEFQTAAEIESFHKVKFASVRMLARTIGAPGAITALFTYRHADRLMDVQESDFEVRTRDIDTTIHYTNQPGYNDTGDPIEAATSNVTLPGGLRWTDWAVYRLDWTPGNSTWFVNGQQTLQKAFQAPRDDSKITLNAWSDGGRWSGNMSLGESAYLQVQWLELVYNSTESGAGKDGGIHKRSTGGRLVERAEAKNCTAVCSIDETPNTGQPVMLWGAGNGRREMMGGAAGWIPYLVALGLLWVSAR</sequence>
<dbReference type="InterPro" id="IPR000757">
    <property type="entry name" value="Beta-glucanase-like"/>
</dbReference>
<evidence type="ECO:0000313" key="5">
    <source>
        <dbReference type="Proteomes" id="UP001172155"/>
    </source>
</evidence>
<proteinExistence type="predicted"/>
<dbReference type="Pfam" id="PF00722">
    <property type="entry name" value="Glyco_hydro_16"/>
    <property type="match status" value="1"/>
</dbReference>
<keyword evidence="1" id="KW-0812">Transmembrane</keyword>
<dbReference type="CDD" id="cd00413">
    <property type="entry name" value="Glyco_hydrolase_16"/>
    <property type="match status" value="1"/>
</dbReference>
<evidence type="ECO:0000259" key="3">
    <source>
        <dbReference type="Pfam" id="PF00722"/>
    </source>
</evidence>
<keyword evidence="2" id="KW-0732">Signal</keyword>
<evidence type="ECO:0000313" key="4">
    <source>
        <dbReference type="EMBL" id="KAK0753341.1"/>
    </source>
</evidence>
<gene>
    <name evidence="4" type="ORF">B0T18DRAFT_12180</name>
</gene>
<dbReference type="Gene3D" id="2.60.120.200">
    <property type="match status" value="1"/>
</dbReference>
<feature type="transmembrane region" description="Helical" evidence="1">
    <location>
        <begin position="380"/>
        <end position="399"/>
    </location>
</feature>
<dbReference type="AlphaFoldDB" id="A0AA40F929"/>
<dbReference type="Proteomes" id="UP001172155">
    <property type="component" value="Unassembled WGS sequence"/>
</dbReference>
<feature type="signal peptide" evidence="2">
    <location>
        <begin position="1"/>
        <end position="30"/>
    </location>
</feature>
<feature type="domain" description="GH16" evidence="3">
    <location>
        <begin position="143"/>
        <end position="303"/>
    </location>
</feature>
<evidence type="ECO:0000256" key="2">
    <source>
        <dbReference type="SAM" id="SignalP"/>
    </source>
</evidence>
<dbReference type="GO" id="GO:0005975">
    <property type="term" value="P:carbohydrate metabolic process"/>
    <property type="evidence" value="ECO:0007669"/>
    <property type="project" value="InterPro"/>
</dbReference>
<dbReference type="PANTHER" id="PTHR38121:SF4">
    <property type="entry name" value="GH16 DOMAIN-CONTAINING PROTEIN-RELATED"/>
    <property type="match status" value="1"/>
</dbReference>